<reference evidence="15" key="1">
    <citation type="journal article" date="2022" name="Front. Genet.">
        <title>Chromosome-Scale Assembly of the Dendrobium nobile Genome Provides Insights Into the Molecular Mechanism of the Biosynthesis of the Medicinal Active Ingredient of Dendrobium.</title>
        <authorList>
            <person name="Xu Q."/>
            <person name="Niu S.-C."/>
            <person name="Li K.-L."/>
            <person name="Zheng P.-J."/>
            <person name="Zhang X.-J."/>
            <person name="Jia Y."/>
            <person name="Liu Y."/>
            <person name="Niu Y.-X."/>
            <person name="Yu L.-H."/>
            <person name="Chen D.-F."/>
            <person name="Zhang G.-Q."/>
        </authorList>
    </citation>
    <scope>NUCLEOTIDE SEQUENCE</scope>
    <source>
        <tissue evidence="15">Leaf</tissue>
    </source>
</reference>
<dbReference type="GO" id="GO:0000028">
    <property type="term" value="P:ribosomal small subunit assembly"/>
    <property type="evidence" value="ECO:0007669"/>
    <property type="project" value="UniProtKB-UniRule"/>
</dbReference>
<dbReference type="GO" id="GO:0006412">
    <property type="term" value="P:translation"/>
    <property type="evidence" value="ECO:0007669"/>
    <property type="project" value="UniProtKB-UniRule"/>
</dbReference>
<dbReference type="InterPro" id="IPR023591">
    <property type="entry name" value="Ribosomal_uS2_flav_dom_sf"/>
</dbReference>
<comment type="function">
    <text evidence="1">Reversible hydration of carbon dioxide.</text>
</comment>
<dbReference type="Gene3D" id="3.40.50.10490">
    <property type="entry name" value="Glucose-6-phosphate isomerase like protein, domain 1"/>
    <property type="match status" value="1"/>
</dbReference>
<dbReference type="GO" id="GO:0004089">
    <property type="term" value="F:carbonate dehydratase activity"/>
    <property type="evidence" value="ECO:0007669"/>
    <property type="project" value="UniProtKB-EC"/>
</dbReference>
<dbReference type="FunFam" id="3.40.1050.10:FF:000003">
    <property type="entry name" value="Carbonic anhydrase"/>
    <property type="match status" value="3"/>
</dbReference>
<dbReference type="PANTHER" id="PTHR11002:SF56">
    <property type="entry name" value="BETA CARBONIC ANHYDRASE 2, CHLOROPLASTIC"/>
    <property type="match status" value="1"/>
</dbReference>
<evidence type="ECO:0000256" key="13">
    <source>
        <dbReference type="RuleBase" id="RU003631"/>
    </source>
</evidence>
<comment type="function">
    <text evidence="11">Required for the assembly and/or stability of the 40S ribosomal subunit. Required for the processing of the 20S rRNA-precursor to mature 18S rRNA in a late step of the maturation of 40S ribosomal subunits.</text>
</comment>
<keyword evidence="12" id="KW-0479">Metal-binding</keyword>
<dbReference type="GO" id="GO:0015976">
    <property type="term" value="P:carbon utilization"/>
    <property type="evidence" value="ECO:0007669"/>
    <property type="project" value="InterPro"/>
</dbReference>
<evidence type="ECO:0000256" key="14">
    <source>
        <dbReference type="SAM" id="MobiDB-lite"/>
    </source>
</evidence>
<keyword evidence="9 11" id="KW-0687">Ribonucleoprotein</keyword>
<dbReference type="PROSITE" id="PS00963">
    <property type="entry name" value="RIBOSOMAL_S2_2"/>
    <property type="match status" value="1"/>
</dbReference>
<protein>
    <recommendedName>
        <fullName evidence="11">Small ribosomal subunit protein uS2</fullName>
    </recommendedName>
</protein>
<dbReference type="Pfam" id="PF00484">
    <property type="entry name" value="Pro_CA"/>
    <property type="match status" value="3"/>
</dbReference>
<evidence type="ECO:0000256" key="10">
    <source>
        <dbReference type="ARBA" id="ARBA00048348"/>
    </source>
</evidence>
<evidence type="ECO:0000313" key="16">
    <source>
        <dbReference type="Proteomes" id="UP000829196"/>
    </source>
</evidence>
<evidence type="ECO:0000256" key="12">
    <source>
        <dbReference type="PIRSR" id="PIRSR601765-1"/>
    </source>
</evidence>
<dbReference type="GO" id="GO:0022627">
    <property type="term" value="C:cytosolic small ribosomal subunit"/>
    <property type="evidence" value="ECO:0007669"/>
    <property type="project" value="UniProtKB-UniRule"/>
</dbReference>
<keyword evidence="5 11" id="KW-0963">Cytoplasm</keyword>
<dbReference type="GO" id="GO:0008270">
    <property type="term" value="F:zinc ion binding"/>
    <property type="evidence" value="ECO:0007669"/>
    <property type="project" value="InterPro"/>
</dbReference>
<dbReference type="InterPro" id="IPR015892">
    <property type="entry name" value="Carbonic_anhydrase_CS"/>
</dbReference>
<feature type="binding site" evidence="12">
    <location>
        <position position="178"/>
    </location>
    <ligand>
        <name>Zn(2+)</name>
        <dbReference type="ChEBI" id="CHEBI:29105"/>
    </ligand>
</feature>
<dbReference type="Gene3D" id="3.40.1050.10">
    <property type="entry name" value="Carbonic anhydrase"/>
    <property type="match status" value="3"/>
</dbReference>
<keyword evidence="8" id="KW-0456">Lyase</keyword>
<dbReference type="InterPro" id="IPR001865">
    <property type="entry name" value="Ribosomal_uS2"/>
</dbReference>
<evidence type="ECO:0000256" key="6">
    <source>
        <dbReference type="ARBA" id="ARBA00022833"/>
    </source>
</evidence>
<dbReference type="SUPFAM" id="SSF52313">
    <property type="entry name" value="Ribosomal protein S2"/>
    <property type="match status" value="1"/>
</dbReference>
<evidence type="ECO:0000256" key="8">
    <source>
        <dbReference type="ARBA" id="ARBA00023239"/>
    </source>
</evidence>
<gene>
    <name evidence="15" type="ORF">KFK09_005568</name>
</gene>
<dbReference type="InterPro" id="IPR027498">
    <property type="entry name" value="Ribosomal_uS2_euk"/>
</dbReference>
<dbReference type="OrthoDB" id="10248475at2759"/>
<evidence type="ECO:0000256" key="9">
    <source>
        <dbReference type="ARBA" id="ARBA00023274"/>
    </source>
</evidence>
<dbReference type="GO" id="GO:0003735">
    <property type="term" value="F:structural constituent of ribosome"/>
    <property type="evidence" value="ECO:0007669"/>
    <property type="project" value="UniProtKB-UniRule"/>
</dbReference>
<dbReference type="CDD" id="cd00884">
    <property type="entry name" value="beta_CA_cladeB"/>
    <property type="match status" value="3"/>
</dbReference>
<dbReference type="SMART" id="SM00947">
    <property type="entry name" value="Pro_CA"/>
    <property type="match status" value="3"/>
</dbReference>
<dbReference type="InterPro" id="IPR005707">
    <property type="entry name" value="Ribosomal_uS2_euk/arc"/>
</dbReference>
<evidence type="ECO:0000256" key="2">
    <source>
        <dbReference type="ARBA" id="ARBA00004496"/>
    </source>
</evidence>
<dbReference type="Pfam" id="PF00318">
    <property type="entry name" value="Ribosomal_S2"/>
    <property type="match status" value="2"/>
</dbReference>
<keyword evidence="6 12" id="KW-0862">Zinc</keyword>
<keyword evidence="16" id="KW-1185">Reference proteome</keyword>
<dbReference type="PANTHER" id="PTHR11002">
    <property type="entry name" value="CARBONIC ANHYDRASE"/>
    <property type="match status" value="1"/>
</dbReference>
<dbReference type="SUPFAM" id="SSF53056">
    <property type="entry name" value="beta-carbonic anhydrase, cab"/>
    <property type="match status" value="3"/>
</dbReference>
<feature type="region of interest" description="Disordered" evidence="14">
    <location>
        <begin position="32"/>
        <end position="52"/>
    </location>
</feature>
<dbReference type="Proteomes" id="UP000829196">
    <property type="component" value="Unassembled WGS sequence"/>
</dbReference>
<proteinExistence type="inferred from homology"/>
<comment type="cofactor">
    <cofactor evidence="12">
        <name>Zn(2+)</name>
        <dbReference type="ChEBI" id="CHEBI:29105"/>
    </cofactor>
    <text evidence="12">Binds 1 zinc ion per subunit.</text>
</comment>
<accession>A0A8T3C1N8</accession>
<evidence type="ECO:0000256" key="7">
    <source>
        <dbReference type="ARBA" id="ARBA00022980"/>
    </source>
</evidence>
<comment type="similarity">
    <text evidence="3">Belongs to the beta-class carbonic anhydrase family.</text>
</comment>
<comment type="subcellular location">
    <subcellularLocation>
        <location evidence="2 11">Cytoplasm</location>
    </subcellularLocation>
</comment>
<dbReference type="EMBL" id="JAGYWB010000005">
    <property type="protein sequence ID" value="KAI0523176.1"/>
    <property type="molecule type" value="Genomic_DNA"/>
</dbReference>
<sequence>MSTAVLNGCYYLSSLATSSNPRSTSILASSSSRSYRNPISSNSSPLPSVSSTPRLIRNAPVLATPSTLTTAVEMASVDRLKSGFEQFKKEVYEKKPEVFNQLAEGQSPKFLIFACSDSRVCPSVLFNFQPGEAFTIRNIANMVPPYDKTRYSGIGAAVEYPVVHLKVENIIVIGHSRCGGIKALLSIKDNASLGTDFIEDWVKICTPAKEAVNQAHSDLSFEEQCSKLEKEAVKVSLENLKTYPYVKEGLEKKTLALYGGYYDFVNGAFETWEPEMASVDRLKSGFEQFKKEVYEKKPEVFNQLAEGQSPKFLVFACSDSRVCPSVLFNFQPGEAFTIRNIANMVPPYDKTRYSGIGAAVEYPIVHLKVENVIVIGHSRCGGIKALLSTKDNASLGTDFIEDWVKICTPAKEAVNQAHGDLSFEEQCSKLEKEAVKVSLENLKTYPYVKEGLEKKTLALYGGYYDFVNGSFETWEKEQDIHMMLAAHVHLGTKNCHFQMERYVFKRRTDGIYIINIGKTWEKMQLAARVIVAIENPQDIIVQSARPYGQRAVLKFAQYTGAHPIAGRHTPGTFTNQLQTSFSEPRLLILADPRTDHQPIRESALGNIPTIAFCDTDSQLRFIDIGIPGNNKGKHSIGCLFWLLARMVLQMRGTIAPGHKWNVMVDLFFHRDPEEAKEQQEEGEASVAPNYGAVIEYGGIMPSEQWPSDFANVALDVEAMPSLVAPTTGVEWTSFQADWDAAAAPVAESELPPAGEMESAQRLKSGFERFKKEVYEKEPEVFSQLAEGQSPKFLVFACSDSRVCPSVLFNFQPGEAFTIRNIANIVPSYDKKRYSGIGAAIEYPVVHLKVENIIVMGHSRCGGIKALLSIKDDGTTGTDFIEDWVKICTPAKERVKQAHGDLSFEEQCSKCEKEAVKVSLENLKTYPYVKEGLEKKTLALYGGYYDFVNGAFETWEA</sequence>
<comment type="subunit">
    <text evidence="11">Component of the small ribosomal subunit. Mature ribosomes consist of a small (40S) and a large (60S) subunit. The 40S subunit contains about 33 different proteins and 1 molecule of RNA (18S). The 60S subunit contains about 49 different proteins and 3 molecules of RNA (25S, 5.8S and 5S). Interacts with ribosomal protein S21.</text>
</comment>
<evidence type="ECO:0000256" key="5">
    <source>
        <dbReference type="ARBA" id="ARBA00022490"/>
    </source>
</evidence>
<name>A0A8T3C1N8_DENNO</name>
<dbReference type="PROSITE" id="PS00704">
    <property type="entry name" value="PROK_CO2_ANHYDRASE_1"/>
    <property type="match status" value="3"/>
</dbReference>
<comment type="catalytic activity">
    <reaction evidence="10">
        <text>hydrogencarbonate + H(+) = CO2 + H2O</text>
        <dbReference type="Rhea" id="RHEA:10748"/>
        <dbReference type="ChEBI" id="CHEBI:15377"/>
        <dbReference type="ChEBI" id="CHEBI:15378"/>
        <dbReference type="ChEBI" id="CHEBI:16526"/>
        <dbReference type="ChEBI" id="CHEBI:17544"/>
        <dbReference type="EC" id="4.2.1.1"/>
    </reaction>
</comment>
<dbReference type="NCBIfam" id="TIGR01012">
    <property type="entry name" value="uS2_euk_arch"/>
    <property type="match status" value="1"/>
</dbReference>
<dbReference type="FunFam" id="3.40.50.10490:FF:000017">
    <property type="entry name" value="40S ribosomal protein SA"/>
    <property type="match status" value="1"/>
</dbReference>
<evidence type="ECO:0000256" key="4">
    <source>
        <dbReference type="ARBA" id="ARBA00006242"/>
    </source>
</evidence>
<feature type="binding site" evidence="12">
    <location>
        <position position="175"/>
    </location>
    <ligand>
        <name>Zn(2+)</name>
        <dbReference type="ChEBI" id="CHEBI:29105"/>
    </ligand>
</feature>
<comment type="similarity">
    <text evidence="4 11 13">Belongs to the universal ribosomal protein uS2 family.</text>
</comment>
<keyword evidence="7 11" id="KW-0689">Ribosomal protein</keyword>
<evidence type="ECO:0000256" key="1">
    <source>
        <dbReference type="ARBA" id="ARBA00002904"/>
    </source>
</evidence>
<dbReference type="InterPro" id="IPR001765">
    <property type="entry name" value="Carbonic_anhydrase"/>
</dbReference>
<dbReference type="AlphaFoldDB" id="A0A8T3C1N8"/>
<evidence type="ECO:0000256" key="11">
    <source>
        <dbReference type="HAMAP-Rule" id="MF_03015"/>
    </source>
</evidence>
<evidence type="ECO:0000313" key="15">
    <source>
        <dbReference type="EMBL" id="KAI0523176.1"/>
    </source>
</evidence>
<dbReference type="HAMAP" id="MF_03015">
    <property type="entry name" value="Ribosomal_S2_euk"/>
    <property type="match status" value="1"/>
</dbReference>
<dbReference type="CDD" id="cd01425">
    <property type="entry name" value="RPS2"/>
    <property type="match status" value="1"/>
</dbReference>
<comment type="caution">
    <text evidence="15">The sequence shown here is derived from an EMBL/GenBank/DDBJ whole genome shotgun (WGS) entry which is preliminary data.</text>
</comment>
<dbReference type="InterPro" id="IPR036874">
    <property type="entry name" value="Carbonic_anhydrase_sf"/>
</dbReference>
<dbReference type="PRINTS" id="PR00395">
    <property type="entry name" value="RIBOSOMALS2"/>
</dbReference>
<dbReference type="SMR" id="A0A8T3C1N8"/>
<evidence type="ECO:0000256" key="3">
    <source>
        <dbReference type="ARBA" id="ARBA00006217"/>
    </source>
</evidence>
<dbReference type="InterPro" id="IPR018130">
    <property type="entry name" value="Ribosomal_uS2_CS"/>
</dbReference>
<dbReference type="InterPro" id="IPR045066">
    <property type="entry name" value="Beta_CA_cladeB"/>
</dbReference>
<organism evidence="15 16">
    <name type="scientific">Dendrobium nobile</name>
    <name type="common">Orchid</name>
    <dbReference type="NCBI Taxonomy" id="94219"/>
    <lineage>
        <taxon>Eukaryota</taxon>
        <taxon>Viridiplantae</taxon>
        <taxon>Streptophyta</taxon>
        <taxon>Embryophyta</taxon>
        <taxon>Tracheophyta</taxon>
        <taxon>Spermatophyta</taxon>
        <taxon>Magnoliopsida</taxon>
        <taxon>Liliopsida</taxon>
        <taxon>Asparagales</taxon>
        <taxon>Orchidaceae</taxon>
        <taxon>Epidendroideae</taxon>
        <taxon>Malaxideae</taxon>
        <taxon>Dendrobiinae</taxon>
        <taxon>Dendrobium</taxon>
    </lineage>
</organism>